<keyword evidence="3" id="KW-1185">Reference proteome</keyword>
<protein>
    <submittedName>
        <fullName evidence="2">Uncharacterized protein</fullName>
    </submittedName>
</protein>
<accession>A0AA39S224</accession>
<gene>
    <name evidence="2" type="ORF">LWI29_015961</name>
</gene>
<feature type="region of interest" description="Disordered" evidence="1">
    <location>
        <begin position="167"/>
        <end position="242"/>
    </location>
</feature>
<proteinExistence type="predicted"/>
<evidence type="ECO:0000256" key="1">
    <source>
        <dbReference type="SAM" id="MobiDB-lite"/>
    </source>
</evidence>
<organism evidence="2 3">
    <name type="scientific">Acer saccharum</name>
    <name type="common">Sugar maple</name>
    <dbReference type="NCBI Taxonomy" id="4024"/>
    <lineage>
        <taxon>Eukaryota</taxon>
        <taxon>Viridiplantae</taxon>
        <taxon>Streptophyta</taxon>
        <taxon>Embryophyta</taxon>
        <taxon>Tracheophyta</taxon>
        <taxon>Spermatophyta</taxon>
        <taxon>Magnoliopsida</taxon>
        <taxon>eudicotyledons</taxon>
        <taxon>Gunneridae</taxon>
        <taxon>Pentapetalae</taxon>
        <taxon>rosids</taxon>
        <taxon>malvids</taxon>
        <taxon>Sapindales</taxon>
        <taxon>Sapindaceae</taxon>
        <taxon>Hippocastanoideae</taxon>
        <taxon>Acereae</taxon>
        <taxon>Acer</taxon>
    </lineage>
</organism>
<dbReference type="AlphaFoldDB" id="A0AA39S224"/>
<dbReference type="EMBL" id="JAUESC010000382">
    <property type="protein sequence ID" value="KAK0587002.1"/>
    <property type="molecule type" value="Genomic_DNA"/>
</dbReference>
<feature type="compositionally biased region" description="Acidic residues" evidence="1">
    <location>
        <begin position="179"/>
        <end position="195"/>
    </location>
</feature>
<reference evidence="2" key="1">
    <citation type="journal article" date="2022" name="Plant J.">
        <title>Strategies of tolerance reflected in two North American maple genomes.</title>
        <authorList>
            <person name="McEvoy S.L."/>
            <person name="Sezen U.U."/>
            <person name="Trouern-Trend A."/>
            <person name="McMahon S.M."/>
            <person name="Schaberg P.G."/>
            <person name="Yang J."/>
            <person name="Wegrzyn J.L."/>
            <person name="Swenson N.G."/>
        </authorList>
    </citation>
    <scope>NUCLEOTIDE SEQUENCE</scope>
    <source>
        <strain evidence="2">NS2018</strain>
    </source>
</reference>
<reference evidence="2" key="2">
    <citation type="submission" date="2023-06" db="EMBL/GenBank/DDBJ databases">
        <authorList>
            <person name="Swenson N.G."/>
            <person name="Wegrzyn J.L."/>
            <person name="Mcevoy S.L."/>
        </authorList>
    </citation>
    <scope>NUCLEOTIDE SEQUENCE</scope>
    <source>
        <strain evidence="2">NS2018</strain>
        <tissue evidence="2">Leaf</tissue>
    </source>
</reference>
<evidence type="ECO:0000313" key="3">
    <source>
        <dbReference type="Proteomes" id="UP001168877"/>
    </source>
</evidence>
<name>A0AA39S224_ACESA</name>
<evidence type="ECO:0000313" key="2">
    <source>
        <dbReference type="EMBL" id="KAK0587002.1"/>
    </source>
</evidence>
<comment type="caution">
    <text evidence="2">The sequence shown here is derived from an EMBL/GenBank/DDBJ whole genome shotgun (WGS) entry which is preliminary data.</text>
</comment>
<dbReference type="Proteomes" id="UP001168877">
    <property type="component" value="Unassembled WGS sequence"/>
</dbReference>
<sequence>MCMWHMWHRMKRPPPTPREIRHFYSLRPLGKSGIYFLYSTKPKHWIPKDVENSWFFVGSHWAQSVSFDLDEARVTYKVPRYFCSPEHWNRATPTYTDSELVALARAAVRPLEKRGKPYLYSESKMIKARLFPQISAHRRRLYDVDIVCDVQARRMKSMVEASRKEALRQEEVGIAPLEGDSDESSSEDTPEEEHDEGVPEYTPQKTRGAGEEVGESYNVPRDAEPVREPLGVVADRSLDPDE</sequence>